<protein>
    <submittedName>
        <fullName evidence="2">Uncharacterized protein</fullName>
    </submittedName>
</protein>
<comment type="caution">
    <text evidence="2">The sequence shown here is derived from an EMBL/GenBank/DDBJ whole genome shotgun (WGS) entry which is preliminary data.</text>
</comment>
<evidence type="ECO:0000313" key="2">
    <source>
        <dbReference type="EMBL" id="KAF2094120.1"/>
    </source>
</evidence>
<feature type="compositionally biased region" description="Basic and acidic residues" evidence="1">
    <location>
        <begin position="1"/>
        <end position="13"/>
    </location>
</feature>
<accession>A0A9P4M233</accession>
<sequence length="1090" mass="127050">MPESVRRMVERLAHKGHPAFKRKSKKPAFSEQKPDKDQIETRDGIFKRLNKPKDYKHDGWVAGPRLVGTVETPDIPTKEMYVIPEEELGSLLDDIAEIKQLLFCRLVLSHATLLPSALKASSVEEFLADSEDEPSADEGDDEDAVVGKPLTKRQKFRKDIRAKWGAMEWKSKIEQQQENARKRKNKPGSLLDFGEVDDKGVFREKKIRVKICGKSIWNYASENAMSRNGWLHFCILAKGVSLFEAIELCRNWREFYELNTLAIWSYFPSSSWADWANNVQMRQLAQLGLVCYFTNMDADNMTVRQQSGSRYQGRSHRILEFRGFICAQMNRLDPISRRFLTYVNMNYTNLLVLVRDGHTGEILVQPFKEEDRWLVRHKEGIGRAAKNKWKVISQVDEKFFEQMDHLRLWRFGFDQYYDVVIWDRFAGRRFAYLHNTVQDLLMKAHRVCEAAEYYRQAEPVLKTIRREAETLRVRDARPGDRTVWDTVRNSSGKAYDVDSETGEITESDDILQGYQEADALEDEVLFPEDCEGEKKGPLSRPGPYNELQRLEEGDFPWDKFIEDADTDEEYSDEDEDYGQSLMHQLKMDVDKDHPRRIRELNTYDTDDDWEDDEDDYEYVFEGETGKTEEGLEELEDGVEETEDEVEETEEKREQQQERRLELRQLVERPPFSVDGAMFRRTLETSRKVGPILEGIQKSPEELKCSEILDKWLDDPDAPVIDSKDIPAAFNEFNERYRAKIFKQTFHAADLEPGAYEKYDTANAMIAAATPYYFGIDAYRLRCLQTLQWLGTHPNEHRHVGRDVAAMAYAMASFFFDHGDGFFESEKGSEFAASLLQRQAERSFSLPDVRNQTSSAYRPKEFWEEFDSKQFSQAEDCEAVREIYPPKWDLIAGMIKPTDDASGIAFPATEPGRTVPDLFFDWRQEAKGVTFPSDMLDPSTVPPLLSCAQKYASSKANARFAFLRVWSAPHFYPLMMGVEKRKMCSFTDSVGRCWEWKFVPKDMPYSDWSIHFWARNTLERGRFGRLWRKSVMVKRDAIIVMAQGEEELRKLVTGVIYAVQTKPWFREIDSWKSFINVELDFLEKLDEKWLE</sequence>
<proteinExistence type="predicted"/>
<dbReference type="AlphaFoldDB" id="A0A9P4M233"/>
<dbReference type="OrthoDB" id="5326588at2759"/>
<evidence type="ECO:0000313" key="3">
    <source>
        <dbReference type="Proteomes" id="UP000799772"/>
    </source>
</evidence>
<organism evidence="2 3">
    <name type="scientific">Rhizodiscina lignyota</name>
    <dbReference type="NCBI Taxonomy" id="1504668"/>
    <lineage>
        <taxon>Eukaryota</taxon>
        <taxon>Fungi</taxon>
        <taxon>Dikarya</taxon>
        <taxon>Ascomycota</taxon>
        <taxon>Pezizomycotina</taxon>
        <taxon>Dothideomycetes</taxon>
        <taxon>Pleosporomycetidae</taxon>
        <taxon>Aulographales</taxon>
        <taxon>Rhizodiscinaceae</taxon>
        <taxon>Rhizodiscina</taxon>
    </lineage>
</organism>
<feature type="compositionally biased region" description="Acidic residues" evidence="1">
    <location>
        <begin position="129"/>
        <end position="144"/>
    </location>
</feature>
<evidence type="ECO:0000256" key="1">
    <source>
        <dbReference type="SAM" id="MobiDB-lite"/>
    </source>
</evidence>
<keyword evidence="3" id="KW-1185">Reference proteome</keyword>
<reference evidence="2" key="1">
    <citation type="journal article" date="2020" name="Stud. Mycol.">
        <title>101 Dothideomycetes genomes: a test case for predicting lifestyles and emergence of pathogens.</title>
        <authorList>
            <person name="Haridas S."/>
            <person name="Albert R."/>
            <person name="Binder M."/>
            <person name="Bloem J."/>
            <person name="Labutti K."/>
            <person name="Salamov A."/>
            <person name="Andreopoulos B."/>
            <person name="Baker S."/>
            <person name="Barry K."/>
            <person name="Bills G."/>
            <person name="Bluhm B."/>
            <person name="Cannon C."/>
            <person name="Castanera R."/>
            <person name="Culley D."/>
            <person name="Daum C."/>
            <person name="Ezra D."/>
            <person name="Gonzalez J."/>
            <person name="Henrissat B."/>
            <person name="Kuo A."/>
            <person name="Liang C."/>
            <person name="Lipzen A."/>
            <person name="Lutzoni F."/>
            <person name="Magnuson J."/>
            <person name="Mondo S."/>
            <person name="Nolan M."/>
            <person name="Ohm R."/>
            <person name="Pangilinan J."/>
            <person name="Park H.-J."/>
            <person name="Ramirez L."/>
            <person name="Alfaro M."/>
            <person name="Sun H."/>
            <person name="Tritt A."/>
            <person name="Yoshinaga Y."/>
            <person name="Zwiers L.-H."/>
            <person name="Turgeon B."/>
            <person name="Goodwin S."/>
            <person name="Spatafora J."/>
            <person name="Crous P."/>
            <person name="Grigoriev I."/>
        </authorList>
    </citation>
    <scope>NUCLEOTIDE SEQUENCE</scope>
    <source>
        <strain evidence="2">CBS 133067</strain>
    </source>
</reference>
<feature type="compositionally biased region" description="Basic and acidic residues" evidence="1">
    <location>
        <begin position="32"/>
        <end position="43"/>
    </location>
</feature>
<feature type="region of interest" description="Disordered" evidence="1">
    <location>
        <begin position="623"/>
        <end position="655"/>
    </location>
</feature>
<feature type="compositionally biased region" description="Basic residues" evidence="1">
    <location>
        <begin position="14"/>
        <end position="26"/>
    </location>
</feature>
<dbReference type="Proteomes" id="UP000799772">
    <property type="component" value="Unassembled WGS sequence"/>
</dbReference>
<gene>
    <name evidence="2" type="ORF">NA57DRAFT_80538</name>
</gene>
<feature type="compositionally biased region" description="Acidic residues" evidence="1">
    <location>
        <begin position="630"/>
        <end position="648"/>
    </location>
</feature>
<feature type="region of interest" description="Disordered" evidence="1">
    <location>
        <begin position="1"/>
        <end position="43"/>
    </location>
</feature>
<feature type="region of interest" description="Disordered" evidence="1">
    <location>
        <begin position="129"/>
        <end position="148"/>
    </location>
</feature>
<name>A0A9P4M233_9PEZI</name>
<dbReference type="EMBL" id="ML978135">
    <property type="protein sequence ID" value="KAF2094120.1"/>
    <property type="molecule type" value="Genomic_DNA"/>
</dbReference>